<dbReference type="Pfam" id="PF07727">
    <property type="entry name" value="RVT_2"/>
    <property type="match status" value="1"/>
</dbReference>
<evidence type="ECO:0000313" key="7">
    <source>
        <dbReference type="EMBL" id="GEU76164.1"/>
    </source>
</evidence>
<dbReference type="GO" id="GO:0016787">
    <property type="term" value="F:hydrolase activity"/>
    <property type="evidence" value="ECO:0007669"/>
    <property type="project" value="UniProtKB-KW"/>
</dbReference>
<dbReference type="PANTHER" id="PTHR42648">
    <property type="entry name" value="TRANSPOSASE, PUTATIVE-RELATED"/>
    <property type="match status" value="1"/>
</dbReference>
<feature type="coiled-coil region" evidence="3">
    <location>
        <begin position="2538"/>
        <end position="2565"/>
    </location>
</feature>
<dbReference type="GO" id="GO:0015074">
    <property type="term" value="P:DNA integration"/>
    <property type="evidence" value="ECO:0007669"/>
    <property type="project" value="InterPro"/>
</dbReference>
<feature type="domain" description="Integrase catalytic" evidence="6">
    <location>
        <begin position="1727"/>
        <end position="1893"/>
    </location>
</feature>
<feature type="transmembrane region" description="Helical" evidence="5">
    <location>
        <begin position="3014"/>
        <end position="3040"/>
    </location>
</feature>
<dbReference type="PROSITE" id="PS50994">
    <property type="entry name" value="INTEGRASE"/>
    <property type="match status" value="2"/>
</dbReference>
<keyword evidence="3" id="KW-0175">Coiled coil</keyword>
<name>A0A6L2MV92_TANCI</name>
<dbReference type="SUPFAM" id="SSF56672">
    <property type="entry name" value="DNA/RNA polymerases"/>
    <property type="match status" value="1"/>
</dbReference>
<feature type="region of interest" description="Disordered" evidence="4">
    <location>
        <begin position="576"/>
        <end position="630"/>
    </location>
</feature>
<feature type="region of interest" description="Disordered" evidence="4">
    <location>
        <begin position="1470"/>
        <end position="1504"/>
    </location>
</feature>
<dbReference type="GO" id="GO:0046872">
    <property type="term" value="F:metal ion binding"/>
    <property type="evidence" value="ECO:0007669"/>
    <property type="project" value="UniProtKB-KW"/>
</dbReference>
<keyword evidence="5" id="KW-0472">Membrane</keyword>
<organism evidence="7">
    <name type="scientific">Tanacetum cinerariifolium</name>
    <name type="common">Dalmatian daisy</name>
    <name type="synonym">Chrysanthemum cinerariifolium</name>
    <dbReference type="NCBI Taxonomy" id="118510"/>
    <lineage>
        <taxon>Eukaryota</taxon>
        <taxon>Viridiplantae</taxon>
        <taxon>Streptophyta</taxon>
        <taxon>Embryophyta</taxon>
        <taxon>Tracheophyta</taxon>
        <taxon>Spermatophyta</taxon>
        <taxon>Magnoliopsida</taxon>
        <taxon>eudicotyledons</taxon>
        <taxon>Gunneridae</taxon>
        <taxon>Pentapetalae</taxon>
        <taxon>asterids</taxon>
        <taxon>campanulids</taxon>
        <taxon>Asterales</taxon>
        <taxon>Asteraceae</taxon>
        <taxon>Asteroideae</taxon>
        <taxon>Anthemideae</taxon>
        <taxon>Anthemidinae</taxon>
        <taxon>Tanacetum</taxon>
    </lineage>
</organism>
<feature type="compositionally biased region" description="Low complexity" evidence="4">
    <location>
        <begin position="1492"/>
        <end position="1503"/>
    </location>
</feature>
<evidence type="ECO:0000256" key="1">
    <source>
        <dbReference type="ARBA" id="ARBA00022723"/>
    </source>
</evidence>
<evidence type="ECO:0000256" key="4">
    <source>
        <dbReference type="SAM" id="MobiDB-lite"/>
    </source>
</evidence>
<dbReference type="PANTHER" id="PTHR42648:SF32">
    <property type="entry name" value="RIBONUCLEASE H-LIKE DOMAIN, GAG-PRE-INTEGRASE DOMAIN PROTEIN-RELATED"/>
    <property type="match status" value="1"/>
</dbReference>
<feature type="compositionally biased region" description="Polar residues" evidence="4">
    <location>
        <begin position="615"/>
        <end position="628"/>
    </location>
</feature>
<protein>
    <submittedName>
        <fullName evidence="7">Ribonuclease H-like domain-containing protein</fullName>
    </submittedName>
</protein>
<reference evidence="7" key="1">
    <citation type="journal article" date="2019" name="Sci. Rep.">
        <title>Draft genome of Tanacetum cinerariifolium, the natural source of mosquito coil.</title>
        <authorList>
            <person name="Yamashiro T."/>
            <person name="Shiraishi A."/>
            <person name="Satake H."/>
            <person name="Nakayama K."/>
        </authorList>
    </citation>
    <scope>NUCLEOTIDE SEQUENCE</scope>
</reference>
<dbReference type="CDD" id="cd09272">
    <property type="entry name" value="RNase_HI_RT_Ty1"/>
    <property type="match status" value="1"/>
</dbReference>
<dbReference type="InterPro" id="IPR001584">
    <property type="entry name" value="Integrase_cat-core"/>
</dbReference>
<dbReference type="Gene3D" id="3.30.420.10">
    <property type="entry name" value="Ribonuclease H-like superfamily/Ribonuclease H"/>
    <property type="match status" value="3"/>
</dbReference>
<dbReference type="Pfam" id="PF13976">
    <property type="entry name" value="gag_pre-integrs"/>
    <property type="match status" value="2"/>
</dbReference>
<feature type="region of interest" description="Disordered" evidence="4">
    <location>
        <begin position="3277"/>
        <end position="3347"/>
    </location>
</feature>
<feature type="compositionally biased region" description="Basic and acidic residues" evidence="4">
    <location>
        <begin position="1967"/>
        <end position="1977"/>
    </location>
</feature>
<dbReference type="GO" id="GO:0003676">
    <property type="term" value="F:nucleic acid binding"/>
    <property type="evidence" value="ECO:0007669"/>
    <property type="project" value="InterPro"/>
</dbReference>
<sequence length="3347" mass="380243">MCDMVGQFIQKKEEEKQIEEDQAANTRYWNILACYDDDDDDYNFAITPNEPNNSLSMGDEHLDTILATKSDEFINDDQSFSYEDFSKEIYSNPLFDEEIIPIKIDPHHFKAESDLIASLRNHDSLIISSSRIDSLFDEFAGELTLLKSILLRIKETGCDPKEETYFIKRLLYDNLSPRPLEEFVFENSDTEIESFSPSPILFEDIDSLMDEIDLSFTPDYPMLSGIKKDDYDPERDVIILDELLSNDSLLLLENESFHFDIPSFFHPPTKPPDGNTGILNDKMMGDISKQKVPMPRLMITLVSNQEKSPDLLYHQGLEAFQLSAECPMMIHGKNTHILDVPLIYVKSYIIFLSKLCQMEHLNGIRKALTKEIKAMKDVFEELEAEVAQNVVDRKHDEIVQKTLLIANDNLIAECWSKEVFYVATNSELNVARFTKIHVANNIVEARCLELEAGLFNLHDKSHNDNHNELVNQFSNLEKNASFPSRKGKRYQKLKKQISHLQDIHSEADRTLNFRALDSQIIHLTEKVTILQAQNDLNNREAHLDYLRHLKESVETIREIVEEAKVNTNVPVPPSIGVNRRTYASGSHPRSNTKKNKILPAKGVNKMNAEEHPRTNKSQLRTSNPVDSSSHSKRIVFGLRLFKTYDGDHSRRMNFTKNFIKTVIFGNDHFGAIMGYVDYVIGDSVISRVYYVEGLGHNLFFVKQICDFDLEVAFKKNSCYVRDTDSVELIKGSRGSNLYTISVEDMMKSSPICLLSKSSKNKSWLWHQRLNHLNFGTINDLARKDLVQGLPRLKFEKDHLCFTCQLGKSKKYTHKPKTKNTNLEVLNTLHMDLCGPMQVQKINGKKYISVIVDDYSQFTWVKFLGSKYETPEVVIKFLQQIQTVPRTSQQNGVVKRRNCTLIEAAQTMLIFSKALMFLWAEAVTTACYTQNRSLIHTRHNKTPYELVHNKKPDLTFFRVFGALCYPTNNNEDLGKLQPTADIGIFVGYVPSRKVILNGDSPVPTRIVEGIVQPVAPITAEQKLARKNELKAHGTLLMALPDKHQLKFNSHKDAKTLMEAIEKRFEGNTKTKKVQKTLLKQQFENFSGFSSEGLDQIHDRLQKLVSQLEIHGVSLSQEDVNLKFLHSLPSEWKTHTLIWRNKTDLENKTLDDLFNSLKIYKSEVKHSSSTCTDSHNLAFVSSTPTDSTTNSVSTAVNVSAVGTKLSASTLPNIDVDDLEEIDLKWQMAMFTMRARRFLQKTGRNLGATGPTSMGFDTNKCDGTGTYDWSYQAEEEPADFALMAFSSSSSNSSFDREAMFDCDSYYSSESDCDSWPPSNLYDRPSAPIIEDWVSNSDEDNLPQASKDVPSFAQSSELVKTPRHFGQLFQAPILVAPIVLLRSKQHSKGPRRTKKACFVCKSMDHLIKDCDFYARKLAHIPYASQDIHKQYAPVNHSKSLLYKVTTAAPPQSQSVLTTTTRSVSAVKPTFSMTRPKLASRAVSKSKSPLKRHLPRRPSSNPSNSPPRVTATKAFTVSAAQGKKGTWVWRPKCLILDHDLWTTSASMTLKQFDYNGNPQHALRETGVINSRCSRYMIGNMSYLSKFEELNGGYVAFGELKFNLFSVSQMCDKKNSVLFTDTECLVLSSDFKLPDASQVLLRVPRENNMYNVNLRNIVPSMDLTCLFAKATLNESNLWHRRLGHVNFKIINKLVKGNLVRGLPLKVFTNDHSCVACRKGKQNRASCKSKLVSSIDQPLFRLHMDLFGPTFVKSLSKKSYCLVITDDYSRFSWVFFLASKDETTLVLKTFILGLENLLSLPVKVIRSDNRTEFKNSNLNQFCGSKGIKREFSMPRTPQQNGIAERKNRTLIEAARTLLADLLLFIPFWAEAVNTACSVQNRVLVTKPHNKTPYELLHGRLPSIGFMRPFGCHVTILNTLDHLGKFQGKETLHVNFMENKPNVTGSGPAWLFDIDSLTRTMNYHPVTAENQTNSHADKDALVDGKENDDDIQKSVSPDIHSSSSGAQTRKQGDKTENKDKGKSHVVTITGFRDLNAEFKDLTVTNSSLQDASTSSHDLDMPNLEDLTHSDDADDFGAVADINNLESIISTKSMARAIRDQVDLPYGKRAIDTKWVYRNKKDERGIVIKNKARLVAQGHAQEECIDYKEVFAPVERIEAIRLFLAYASFMGFLVYQMDVKSTFLYGTIKEEVYVCQPQGFEDPEYPDKVYKVVKALYGLHQAPRAWYETLATYLLEYRFQRGTMDQTLFIKKHEKDILLVQIYVDDIIFGATNKALCKSFEKMMKDKFQMSSMGELTFFLGLQVKQKKDGIFISQDIYVAEILRKFGLTEGKSASTPIDAEKPLLKDSDCKDVNVHTYSKENLSVSKGKALLEIMCKKQTVVATSSTEAEYIATASGCAQVLWIQNQLLDYEYNFMHTHSDDVTRLQALVDRKKIVISEDVIRKILQLNDAKGVVCFTNEEIFAGLAQMGYEKPSTKLTFYKAFFSSQWKFLIHTILQSLSAKRTSWNKETVAEDVANEAIPSTPFPLTLPSPSSHDIPSTSQKLEIIKLKARVKRLERANKVKSSKLRRLKKVRTSQRIQSSDDIEDVFNQGRMIDDLDKDEGIELVVDQVKDADNSKVEGRNAGEHAKKQAEIYHLDLDHPSKVLSMQEDDSEVQEVVEVVTTAKLITEVVTAVTSQVSAASATILVAKPTIPTAAPTVVAAYTRRRKGVIIRDLKAEELSSKTPADAKSKDKGKEINKDINWDAAIDHVKQKSKEGQYIQCYQGMKKKPQTESKARKNMMIYLKNTAGYKLDFFKGMSKKIEKHLKSINETPAQKAAKRRKLNEEAKEVEDLKKHLEVVQDDDDDVFAEATPLARKVLVVDYHIVLINNKPRYKIIKADETHQLYISFITLMKNFDREDLEDLWRIVKERFSTSKPSNFSDDYLLTTLKTMFEKPDGQDAVWKSQRSIHGQALLLELMLSKNLKKNTKCVNAADEEHTAAKHKIDSCDPVDTPMVDQLKLDEDPLGILVNQTRFHSMVGFPMYLTASIPNLVFAVCMCASAIALCCNNVQHSRSKHIDIRHHFIREQVKKGMVELYFVTTDYQLADIFTKALPRERFKFLLPRLDMKNTMADVNDNAPAEQAPKMAPPTRTNDQILPHIIWVPIGKSNCYLDLERLQSNPIYKITIDILKHTNFFRAFTTSLTIPSIYIQQFWDIVRYDKITRSAADRSIFVLDFGLQSILHVNAAIAMILMLLLRFSTVRANFMCYPIFGMPISNELITVDIQEEQYYKEYLEKVAKHQRYLSGEEGSDPESPAPKPAKATKKSKPSALKADRRLPITKPASSQQPKPKPAPTKSQEKKRKLVKETTVVENF</sequence>
<dbReference type="Pfam" id="PF00665">
    <property type="entry name" value="rve"/>
    <property type="match status" value="1"/>
</dbReference>
<feature type="transmembrane region" description="Helical" evidence="5">
    <location>
        <begin position="3204"/>
        <end position="3229"/>
    </location>
</feature>
<evidence type="ECO:0000256" key="5">
    <source>
        <dbReference type="SAM" id="Phobius"/>
    </source>
</evidence>
<keyword evidence="1" id="KW-0479">Metal-binding</keyword>
<gene>
    <name evidence="7" type="ORF">Tci_048142</name>
</gene>
<feature type="coiled-coil region" evidence="3">
    <location>
        <begin position="2809"/>
        <end position="2836"/>
    </location>
</feature>
<accession>A0A6L2MV92</accession>
<keyword evidence="5" id="KW-1133">Transmembrane helix</keyword>
<dbReference type="InterPro" id="IPR043502">
    <property type="entry name" value="DNA/RNA_pol_sf"/>
</dbReference>
<feature type="domain" description="Integrase catalytic" evidence="6">
    <location>
        <begin position="848"/>
        <end position="950"/>
    </location>
</feature>
<evidence type="ECO:0000256" key="2">
    <source>
        <dbReference type="ARBA" id="ARBA00022801"/>
    </source>
</evidence>
<dbReference type="EMBL" id="BKCJ010007225">
    <property type="protein sequence ID" value="GEU76164.1"/>
    <property type="molecule type" value="Genomic_DNA"/>
</dbReference>
<dbReference type="InterPro" id="IPR025724">
    <property type="entry name" value="GAG-pre-integrase_dom"/>
</dbReference>
<evidence type="ECO:0000259" key="6">
    <source>
        <dbReference type="PROSITE" id="PS50994"/>
    </source>
</evidence>
<feature type="compositionally biased region" description="Basic and acidic residues" evidence="4">
    <location>
        <begin position="2002"/>
        <end position="2014"/>
    </location>
</feature>
<feature type="compositionally biased region" description="Polar residues" evidence="4">
    <location>
        <begin position="1985"/>
        <end position="2001"/>
    </location>
</feature>
<proteinExistence type="predicted"/>
<dbReference type="SUPFAM" id="SSF53098">
    <property type="entry name" value="Ribonuclease H-like"/>
    <property type="match status" value="2"/>
</dbReference>
<keyword evidence="2" id="KW-0378">Hydrolase</keyword>
<feature type="region of interest" description="Disordered" evidence="4">
    <location>
        <begin position="1958"/>
        <end position="2016"/>
    </location>
</feature>
<dbReference type="InterPro" id="IPR012337">
    <property type="entry name" value="RNaseH-like_sf"/>
</dbReference>
<dbReference type="InterPro" id="IPR036397">
    <property type="entry name" value="RNaseH_sf"/>
</dbReference>
<evidence type="ECO:0000256" key="3">
    <source>
        <dbReference type="SAM" id="Coils"/>
    </source>
</evidence>
<dbReference type="InterPro" id="IPR039537">
    <property type="entry name" value="Retrotran_Ty1/copia-like"/>
</dbReference>
<comment type="caution">
    <text evidence="7">The sequence shown here is derived from an EMBL/GenBank/DDBJ whole genome shotgun (WGS) entry which is preliminary data.</text>
</comment>
<keyword evidence="5" id="KW-0812">Transmembrane</keyword>
<dbReference type="InterPro" id="IPR013103">
    <property type="entry name" value="RVT_2"/>
</dbReference>
<dbReference type="Pfam" id="PF14223">
    <property type="entry name" value="Retrotran_gag_2"/>
    <property type="match status" value="1"/>
</dbReference>